<evidence type="ECO:0000256" key="2">
    <source>
        <dbReference type="ARBA" id="ARBA00004613"/>
    </source>
</evidence>
<evidence type="ECO:0000256" key="5">
    <source>
        <dbReference type="ARBA" id="ARBA00022525"/>
    </source>
</evidence>
<evidence type="ECO:0000256" key="1">
    <source>
        <dbReference type="ARBA" id="ARBA00001973"/>
    </source>
</evidence>
<dbReference type="PRINTS" id="PR00187">
    <property type="entry name" value="HAEMOCYANIN"/>
</dbReference>
<feature type="domain" description="Tyrosinase copper-binding" evidence="13">
    <location>
        <begin position="400"/>
        <end position="411"/>
    </location>
</feature>
<keyword evidence="8" id="KW-0186">Copper</keyword>
<evidence type="ECO:0000256" key="6">
    <source>
        <dbReference type="ARBA" id="ARBA00022723"/>
    </source>
</evidence>
<dbReference type="InterPro" id="IPR036697">
    <property type="entry name" value="Hemocyanin_N_sf"/>
</dbReference>
<evidence type="ECO:0000313" key="15">
    <source>
        <dbReference type="Proteomes" id="UP000837857"/>
    </source>
</evidence>
<comment type="catalytic activity">
    <reaction evidence="12">
        <text>L-tyrosine + O2 = L-dopaquinone + H2O</text>
        <dbReference type="Rhea" id="RHEA:18117"/>
        <dbReference type="ChEBI" id="CHEBI:15377"/>
        <dbReference type="ChEBI" id="CHEBI:15379"/>
        <dbReference type="ChEBI" id="CHEBI:57924"/>
        <dbReference type="ChEBI" id="CHEBI:58315"/>
        <dbReference type="EC" id="1.14.18.1"/>
    </reaction>
</comment>
<protein>
    <recommendedName>
        <fullName evidence="4">tyrosinase</fullName>
        <ecNumber evidence="4">1.14.18.1</ecNumber>
    </recommendedName>
</protein>
<dbReference type="PROSITE" id="PS00210">
    <property type="entry name" value="HEMOCYANIN_2"/>
    <property type="match status" value="1"/>
</dbReference>
<dbReference type="Gene3D" id="1.20.1370.10">
    <property type="entry name" value="Hemocyanin, N-terminal domain"/>
    <property type="match status" value="1"/>
</dbReference>
<comment type="similarity">
    <text evidence="3">Belongs to the tyrosinase family.</text>
</comment>
<dbReference type="Proteomes" id="UP000837857">
    <property type="component" value="Chromosome 20"/>
</dbReference>
<evidence type="ECO:0000259" key="13">
    <source>
        <dbReference type="PROSITE" id="PS00498"/>
    </source>
</evidence>
<comment type="cofactor">
    <cofactor evidence="1">
        <name>Cu(2+)</name>
        <dbReference type="ChEBI" id="CHEBI:29036"/>
    </cofactor>
</comment>
<dbReference type="EC" id="1.14.18.1" evidence="4"/>
<evidence type="ECO:0000256" key="11">
    <source>
        <dbReference type="ARBA" id="ARBA00048233"/>
    </source>
</evidence>
<keyword evidence="5" id="KW-0964">Secreted</keyword>
<dbReference type="SUPFAM" id="SSF48050">
    <property type="entry name" value="Hemocyanin, N-terminal domain"/>
    <property type="match status" value="1"/>
</dbReference>
<dbReference type="InterPro" id="IPR000896">
    <property type="entry name" value="Hemocyanin/hexamerin_mid_dom"/>
</dbReference>
<dbReference type="SUPFAM" id="SSF48056">
    <property type="entry name" value="Di-copper centre-containing domain"/>
    <property type="match status" value="1"/>
</dbReference>
<comment type="subcellular location">
    <subcellularLocation>
        <location evidence="2">Secreted</location>
    </subcellularLocation>
</comment>
<dbReference type="InterPro" id="IPR005204">
    <property type="entry name" value="Hemocyanin_N"/>
</dbReference>
<dbReference type="Pfam" id="PF00372">
    <property type="entry name" value="Hemocyanin_M"/>
    <property type="match status" value="1"/>
</dbReference>
<comment type="catalytic activity">
    <reaction evidence="11">
        <text>2 L-dopa + O2 = 2 L-dopaquinone + 2 H2O</text>
        <dbReference type="Rhea" id="RHEA:34287"/>
        <dbReference type="ChEBI" id="CHEBI:15377"/>
        <dbReference type="ChEBI" id="CHEBI:15379"/>
        <dbReference type="ChEBI" id="CHEBI:57504"/>
        <dbReference type="ChEBI" id="CHEBI:57924"/>
        <dbReference type="EC" id="1.14.18.1"/>
    </reaction>
</comment>
<dbReference type="PANTHER" id="PTHR11511:SF4">
    <property type="entry name" value="PHENOLOXIDASE 2-RELATED"/>
    <property type="match status" value="1"/>
</dbReference>
<evidence type="ECO:0000256" key="3">
    <source>
        <dbReference type="ARBA" id="ARBA00009928"/>
    </source>
</evidence>
<dbReference type="InterPro" id="IPR005203">
    <property type="entry name" value="Hemocyanin_C"/>
</dbReference>
<reference evidence="14" key="1">
    <citation type="submission" date="2022-03" db="EMBL/GenBank/DDBJ databases">
        <authorList>
            <person name="Martin H S."/>
        </authorList>
    </citation>
    <scope>NUCLEOTIDE SEQUENCE</scope>
</reference>
<evidence type="ECO:0000256" key="9">
    <source>
        <dbReference type="ARBA" id="ARBA00023033"/>
    </source>
</evidence>
<keyword evidence="15" id="KW-1185">Reference proteome</keyword>
<organism evidence="14 15">
    <name type="scientific">Iphiclides podalirius</name>
    <name type="common">scarce swallowtail</name>
    <dbReference type="NCBI Taxonomy" id="110791"/>
    <lineage>
        <taxon>Eukaryota</taxon>
        <taxon>Metazoa</taxon>
        <taxon>Ecdysozoa</taxon>
        <taxon>Arthropoda</taxon>
        <taxon>Hexapoda</taxon>
        <taxon>Insecta</taxon>
        <taxon>Pterygota</taxon>
        <taxon>Neoptera</taxon>
        <taxon>Endopterygota</taxon>
        <taxon>Lepidoptera</taxon>
        <taxon>Glossata</taxon>
        <taxon>Ditrysia</taxon>
        <taxon>Papilionoidea</taxon>
        <taxon>Papilionidae</taxon>
        <taxon>Papilioninae</taxon>
        <taxon>Iphiclides</taxon>
    </lineage>
</organism>
<evidence type="ECO:0000256" key="8">
    <source>
        <dbReference type="ARBA" id="ARBA00023008"/>
    </source>
</evidence>
<evidence type="ECO:0000256" key="10">
    <source>
        <dbReference type="ARBA" id="ARBA00023157"/>
    </source>
</evidence>
<name>A0ABN8IF48_9NEOP</name>
<keyword evidence="7" id="KW-0560">Oxidoreductase</keyword>
<keyword evidence="10" id="KW-1015">Disulfide bond</keyword>
<gene>
    <name evidence="14" type="ORF">IPOD504_LOCUS8279</name>
</gene>
<proteinExistence type="inferred from homology"/>
<evidence type="ECO:0000256" key="12">
    <source>
        <dbReference type="ARBA" id="ARBA00048881"/>
    </source>
</evidence>
<dbReference type="Pfam" id="PF03722">
    <property type="entry name" value="Hemocyanin_N"/>
    <property type="match status" value="1"/>
</dbReference>
<dbReference type="PROSITE" id="PS00209">
    <property type="entry name" value="HEMOCYANIN_1"/>
    <property type="match status" value="1"/>
</dbReference>
<dbReference type="Gene3D" id="2.60.40.1520">
    <property type="entry name" value="Hemocyanin, C-terminal domain"/>
    <property type="match status" value="1"/>
</dbReference>
<dbReference type="PANTHER" id="PTHR11511">
    <property type="entry name" value="LARVAL STORAGE PROTEIN/PHENOLOXIDASE"/>
    <property type="match status" value="1"/>
</dbReference>
<feature type="non-terminal residue" evidence="14">
    <location>
        <position position="1"/>
    </location>
</feature>
<evidence type="ECO:0000256" key="4">
    <source>
        <dbReference type="ARBA" id="ARBA00011906"/>
    </source>
</evidence>
<sequence length="686" mass="78541">MSNAKENLLLFFERPTEPCFMQKGIKKAIFDIPENFYPEKYKPLSKTLANRFGNDASLVIPVKRITLPDLDLPLQLSYTDQFSLFVPKHRQMASRLIDIFMGMRDIDELLSICSYCQLRINPYMFNYCLSVALLHRPDTKGLDIPTITETFPDKFMDPKIFRSAREVSSVIQTGPRMPVVIPQNLTASDAEPEQRVAYFREDIGINLHHWHWHLVYPSDSANRAIVAKDRRGELLYYMHQQIIARYDIERFCNNLNRVVPFGPNLREPIVEGYFPKLNSQVAGRTWPPRFAGSVLQDLERPVDLIKSEVSEMELWRERILEAIESNSILMPNGNRVPLDEETGIDVLGDLMESSIISPNRMYYGDLHNMGHIFMSYVHDPDHRYLERFGVMGDPATTMRDPLFYRWHKFVDDVFVLYKNKLPPYGNDKLEFPGIRVSSIAVEGKAGKNTFATQWEQSTLELGRGLDFMPSGSVLARFTHLQHDEFDYVIEVDNTTSKGVTGTVRIFMAPIADEAGKPFEFNEQRKLMIELDKFSQDLHAGKNTIRRRSVDSSVTIPYERTFMDQSARPGEAGSLAAAEFDFCGCGWPHHMLLPKGTKSGYPMVLFVMVSNWADDGIKQNVVSSCKNAASYCGLRDRKYPDRRAMGFPFDRPVKPGVKTVTDFLTPNMAVANCKVRFTDAVRLRGQK</sequence>
<dbReference type="Gene3D" id="1.10.1280.10">
    <property type="entry name" value="Di-copper center containing domain from catechol oxidase"/>
    <property type="match status" value="1"/>
</dbReference>
<dbReference type="InterPro" id="IPR002227">
    <property type="entry name" value="Tyrosinase_Cu-bd"/>
</dbReference>
<accession>A0ABN8IF48</accession>
<dbReference type="InterPro" id="IPR014756">
    <property type="entry name" value="Ig_E-set"/>
</dbReference>
<evidence type="ECO:0000256" key="7">
    <source>
        <dbReference type="ARBA" id="ARBA00023002"/>
    </source>
</evidence>
<dbReference type="Pfam" id="PF03723">
    <property type="entry name" value="Hemocyanin_C"/>
    <property type="match status" value="1"/>
</dbReference>
<keyword evidence="6" id="KW-0479">Metal-binding</keyword>
<dbReference type="SUPFAM" id="SSF81296">
    <property type="entry name" value="E set domains"/>
    <property type="match status" value="1"/>
</dbReference>
<dbReference type="PROSITE" id="PS00498">
    <property type="entry name" value="TYROSINASE_2"/>
    <property type="match status" value="1"/>
</dbReference>
<dbReference type="InterPro" id="IPR013788">
    <property type="entry name" value="Hemocyanin/hexamerin"/>
</dbReference>
<keyword evidence="9" id="KW-0503">Monooxygenase</keyword>
<dbReference type="InterPro" id="IPR037020">
    <property type="entry name" value="Hemocyanin_C_sf"/>
</dbReference>
<evidence type="ECO:0000313" key="14">
    <source>
        <dbReference type="EMBL" id="CAH2052557.1"/>
    </source>
</evidence>
<dbReference type="InterPro" id="IPR008922">
    <property type="entry name" value="Di-copper_centre_dom_sf"/>
</dbReference>
<dbReference type="EMBL" id="OW152832">
    <property type="protein sequence ID" value="CAH2052557.1"/>
    <property type="molecule type" value="Genomic_DNA"/>
</dbReference>